<dbReference type="GO" id="GO:0034040">
    <property type="term" value="F:ATPase-coupled lipid transmembrane transporter activity"/>
    <property type="evidence" value="ECO:0007669"/>
    <property type="project" value="TreeGrafter"/>
</dbReference>
<feature type="transmembrane region" description="Helical" evidence="7">
    <location>
        <begin position="190"/>
        <end position="208"/>
    </location>
</feature>
<evidence type="ECO:0000259" key="8">
    <source>
        <dbReference type="PROSITE" id="PS50893"/>
    </source>
</evidence>
<dbReference type="SUPFAM" id="SSF90123">
    <property type="entry name" value="ABC transporter transmembrane region"/>
    <property type="match status" value="1"/>
</dbReference>
<dbReference type="SMART" id="SM00382">
    <property type="entry name" value="AAA"/>
    <property type="match status" value="1"/>
</dbReference>
<dbReference type="PANTHER" id="PTHR24221">
    <property type="entry name" value="ATP-BINDING CASSETTE SUB-FAMILY B"/>
    <property type="match status" value="1"/>
</dbReference>
<dbReference type="GO" id="GO:0016887">
    <property type="term" value="F:ATP hydrolysis activity"/>
    <property type="evidence" value="ECO:0007669"/>
    <property type="project" value="InterPro"/>
</dbReference>
<dbReference type="PANTHER" id="PTHR24221:SF606">
    <property type="entry name" value="COLICIN V SECRETION-PROCESSING ATP-BINDING PROTEIN"/>
    <property type="match status" value="1"/>
</dbReference>
<dbReference type="PROSITE" id="PS50893">
    <property type="entry name" value="ABC_TRANSPORTER_2"/>
    <property type="match status" value="1"/>
</dbReference>
<keyword evidence="6 7" id="KW-0472">Membrane</keyword>
<feature type="transmembrane region" description="Helical" evidence="7">
    <location>
        <begin position="273"/>
        <end position="293"/>
    </location>
</feature>
<feature type="domain" description="ABC transporter" evidence="8">
    <location>
        <begin position="474"/>
        <end position="700"/>
    </location>
</feature>
<dbReference type="AlphaFoldDB" id="A0A2V3V7A7"/>
<dbReference type="Proteomes" id="UP000248014">
    <property type="component" value="Unassembled WGS sequence"/>
</dbReference>
<evidence type="ECO:0000256" key="1">
    <source>
        <dbReference type="ARBA" id="ARBA00004651"/>
    </source>
</evidence>
<evidence type="ECO:0000256" key="2">
    <source>
        <dbReference type="ARBA" id="ARBA00022692"/>
    </source>
</evidence>
<dbReference type="Gene3D" id="3.40.50.300">
    <property type="entry name" value="P-loop containing nucleotide triphosphate hydrolases"/>
    <property type="match status" value="1"/>
</dbReference>
<keyword evidence="5 7" id="KW-1133">Transmembrane helix</keyword>
<evidence type="ECO:0000256" key="5">
    <source>
        <dbReference type="ARBA" id="ARBA00022989"/>
    </source>
</evidence>
<reference evidence="11 12" key="1">
    <citation type="submission" date="2018-05" db="EMBL/GenBank/DDBJ databases">
        <title>Genomic Encyclopedia of Type Strains, Phase IV (KMG-IV): sequencing the most valuable type-strain genomes for metagenomic binning, comparative biology and taxonomic classification.</title>
        <authorList>
            <person name="Goeker M."/>
        </authorList>
    </citation>
    <scope>NUCLEOTIDE SEQUENCE [LARGE SCALE GENOMIC DNA]</scope>
    <source>
        <strain evidence="11 12">DSM 3183</strain>
    </source>
</reference>
<dbReference type="PROSITE" id="PS00211">
    <property type="entry name" value="ABC_TRANSPORTER_1"/>
    <property type="match status" value="1"/>
</dbReference>
<dbReference type="PROSITE" id="PS50990">
    <property type="entry name" value="PEPTIDASE_C39"/>
    <property type="match status" value="1"/>
</dbReference>
<feature type="transmembrane region" description="Helical" evidence="7">
    <location>
        <begin position="299"/>
        <end position="319"/>
    </location>
</feature>
<organism evidence="11 12">
    <name type="scientific">Blastomonas natatoria</name>
    <dbReference type="NCBI Taxonomy" id="34015"/>
    <lineage>
        <taxon>Bacteria</taxon>
        <taxon>Pseudomonadati</taxon>
        <taxon>Pseudomonadota</taxon>
        <taxon>Alphaproteobacteria</taxon>
        <taxon>Sphingomonadales</taxon>
        <taxon>Sphingomonadaceae</taxon>
        <taxon>Blastomonas</taxon>
    </lineage>
</organism>
<feature type="transmembrane region" description="Helical" evidence="7">
    <location>
        <begin position="395"/>
        <end position="420"/>
    </location>
</feature>
<dbReference type="GO" id="GO:0005886">
    <property type="term" value="C:plasma membrane"/>
    <property type="evidence" value="ECO:0007669"/>
    <property type="project" value="UniProtKB-SubCell"/>
</dbReference>
<feature type="domain" description="Peptidase C39" evidence="10">
    <location>
        <begin position="4"/>
        <end position="127"/>
    </location>
</feature>
<dbReference type="GO" id="GO:0008233">
    <property type="term" value="F:peptidase activity"/>
    <property type="evidence" value="ECO:0007669"/>
    <property type="project" value="InterPro"/>
</dbReference>
<keyword evidence="12" id="KW-1185">Reference proteome</keyword>
<gene>
    <name evidence="11" type="ORF">C7451_104151</name>
</gene>
<evidence type="ECO:0000256" key="6">
    <source>
        <dbReference type="ARBA" id="ARBA00023136"/>
    </source>
</evidence>
<dbReference type="Pfam" id="PF00005">
    <property type="entry name" value="ABC_tran"/>
    <property type="match status" value="1"/>
</dbReference>
<dbReference type="CDD" id="cd18567">
    <property type="entry name" value="ABC_6TM_CvaB_RaxB_like"/>
    <property type="match status" value="1"/>
</dbReference>
<dbReference type="EMBL" id="QJJM01000004">
    <property type="protein sequence ID" value="PXW77656.1"/>
    <property type="molecule type" value="Genomic_DNA"/>
</dbReference>
<evidence type="ECO:0000259" key="9">
    <source>
        <dbReference type="PROSITE" id="PS50929"/>
    </source>
</evidence>
<dbReference type="InterPro" id="IPR003439">
    <property type="entry name" value="ABC_transporter-like_ATP-bd"/>
</dbReference>
<protein>
    <submittedName>
        <fullName evidence="11">Colicin V processing peptidase</fullName>
    </submittedName>
</protein>
<comment type="caution">
    <text evidence="11">The sequence shown here is derived from an EMBL/GenBank/DDBJ whole genome shotgun (WGS) entry which is preliminary data.</text>
</comment>
<evidence type="ECO:0000256" key="4">
    <source>
        <dbReference type="ARBA" id="ARBA00022840"/>
    </source>
</evidence>
<dbReference type="Gene3D" id="1.20.1560.10">
    <property type="entry name" value="ABC transporter type 1, transmembrane domain"/>
    <property type="match status" value="1"/>
</dbReference>
<dbReference type="PROSITE" id="PS50929">
    <property type="entry name" value="ABC_TM1F"/>
    <property type="match status" value="1"/>
</dbReference>
<evidence type="ECO:0000256" key="3">
    <source>
        <dbReference type="ARBA" id="ARBA00022741"/>
    </source>
</evidence>
<dbReference type="InterPro" id="IPR003593">
    <property type="entry name" value="AAA+_ATPase"/>
</dbReference>
<dbReference type="Pfam" id="PF03412">
    <property type="entry name" value="Peptidase_C39"/>
    <property type="match status" value="1"/>
</dbReference>
<dbReference type="Gene3D" id="3.90.70.10">
    <property type="entry name" value="Cysteine proteinases"/>
    <property type="match status" value="1"/>
</dbReference>
<dbReference type="InterPro" id="IPR027417">
    <property type="entry name" value="P-loop_NTPase"/>
</dbReference>
<evidence type="ECO:0000313" key="12">
    <source>
        <dbReference type="Proteomes" id="UP000248014"/>
    </source>
</evidence>
<dbReference type="InterPro" id="IPR005074">
    <property type="entry name" value="Peptidase_C39"/>
</dbReference>
<dbReference type="InterPro" id="IPR039421">
    <property type="entry name" value="Type_1_exporter"/>
</dbReference>
<dbReference type="SUPFAM" id="SSF52540">
    <property type="entry name" value="P-loop containing nucleoside triphosphate hydrolases"/>
    <property type="match status" value="1"/>
</dbReference>
<comment type="subcellular location">
    <subcellularLocation>
        <location evidence="1">Cell membrane</location>
        <topology evidence="1">Multi-pass membrane protein</topology>
    </subcellularLocation>
</comment>
<evidence type="ECO:0000256" key="7">
    <source>
        <dbReference type="SAM" id="Phobius"/>
    </source>
</evidence>
<evidence type="ECO:0000259" key="10">
    <source>
        <dbReference type="PROSITE" id="PS50990"/>
    </source>
</evidence>
<keyword evidence="3" id="KW-0547">Nucleotide-binding</keyword>
<evidence type="ECO:0000313" key="11">
    <source>
        <dbReference type="EMBL" id="PXW77656.1"/>
    </source>
</evidence>
<dbReference type="GO" id="GO:0005524">
    <property type="term" value="F:ATP binding"/>
    <property type="evidence" value="ECO:0007669"/>
    <property type="project" value="UniProtKB-KW"/>
</dbReference>
<keyword evidence="4" id="KW-0067">ATP-binding</keyword>
<name>A0A2V3V7A7_9SPHN</name>
<dbReference type="Pfam" id="PF00664">
    <property type="entry name" value="ABC_membrane"/>
    <property type="match status" value="1"/>
</dbReference>
<feature type="domain" description="ABC transmembrane type-1" evidence="9">
    <location>
        <begin position="161"/>
        <end position="440"/>
    </location>
</feature>
<feature type="transmembrane region" description="Helical" evidence="7">
    <location>
        <begin position="214"/>
        <end position="236"/>
    </location>
</feature>
<dbReference type="GO" id="GO:0140359">
    <property type="term" value="F:ABC-type transporter activity"/>
    <property type="evidence" value="ECO:0007669"/>
    <property type="project" value="InterPro"/>
</dbReference>
<accession>A0A2V3V7A7</accession>
<proteinExistence type="predicted"/>
<dbReference type="InterPro" id="IPR011527">
    <property type="entry name" value="ABC1_TM_dom"/>
</dbReference>
<dbReference type="GO" id="GO:0006508">
    <property type="term" value="P:proteolysis"/>
    <property type="evidence" value="ECO:0007669"/>
    <property type="project" value="InterPro"/>
</dbReference>
<dbReference type="InterPro" id="IPR036640">
    <property type="entry name" value="ABC1_TM_sf"/>
</dbReference>
<feature type="transmembrane region" description="Helical" evidence="7">
    <location>
        <begin position="157"/>
        <end position="178"/>
    </location>
</feature>
<keyword evidence="2 7" id="KW-0812">Transmembrane</keyword>
<dbReference type="InterPro" id="IPR017871">
    <property type="entry name" value="ABC_transporter-like_CS"/>
</dbReference>
<sequence>MLHQAEAAECGLACIAMVAGHHGYAVDLATLRRRFTISLKGAMLKSLMKIAHDLGFNTRALRAEPSDFQNLSLPAVLHWDLSHFVVLAGVSRVRGRLRYRVHDPAHGERTISAAEMSAHFTGVVLELSPSERFRPRREEQRLRLGQLWSNAIGLRRALLQVALLSLLMQVAALAMPFYMQTAIDTVLPAFDVDLMLVLAFGFGMLVLIQMATGWLRALVLLGLGTELGYQVVVNLFRHMMRLPLSWFERRHVGDVISRFGSTQPLVAMLTKGLMAALLDGVMAILTLCLMLLYSPALAALALVALAFYLGLRLAFLHALKAINVNVISANAAEQSTLIESVRGVLGIKTFGQEANRQRIWQNRKAEAVNAQIREGRVSAGFEAAQTAILGIENVLFVYIAVSMAIDAQITIGMIFAFQAYKQQFLTASTKLVQAGIDWRLNDVHLARIADIALTEPEAEPPGLGIDRPPLSGRLELRDIRFRYGEHEPEILRGISLVIEPGETVMIVGPSGGGKTTLMKIMLGLLDPSDGQVLVDDVPLGSYGKAAYRRQIGAVMQDDLLYAGSIAENIALFDPEIDMERVEAVAMQAAIFEEIIAMPMGFESLVGDMGSSLSGGQRQRVLIARALYQAPRIVFADEVTASLDPLNHARIGEALSHVQATKIIITHREFATPADRIVLIQDGIAEERWGNGAPSKVGETV</sequence>